<keyword evidence="1" id="KW-0732">Signal</keyword>
<keyword evidence="3" id="KW-1185">Reference proteome</keyword>
<dbReference type="InterPro" id="IPR053724">
    <property type="entry name" value="OMP_A26_sf"/>
</dbReference>
<name>A0ABZ3B144_9ENTR</name>
<protein>
    <submittedName>
        <fullName evidence="2">Omptin family outer membrane protease</fullName>
    </submittedName>
</protein>
<dbReference type="InterPro" id="IPR020080">
    <property type="entry name" value="OM_adhesin/peptidase_omptin"/>
</dbReference>
<feature type="signal peptide" evidence="1">
    <location>
        <begin position="1"/>
        <end position="19"/>
    </location>
</feature>
<evidence type="ECO:0000313" key="2">
    <source>
        <dbReference type="EMBL" id="WZV96497.1"/>
    </source>
</evidence>
<dbReference type="GO" id="GO:0006508">
    <property type="term" value="P:proteolysis"/>
    <property type="evidence" value="ECO:0007669"/>
    <property type="project" value="UniProtKB-KW"/>
</dbReference>
<dbReference type="InterPro" id="IPR000036">
    <property type="entry name" value="Peptidase_A26_omptin"/>
</dbReference>
<dbReference type="Pfam" id="PF01278">
    <property type="entry name" value="Omptin"/>
    <property type="match status" value="1"/>
</dbReference>
<feature type="chain" id="PRO_5045113423" evidence="1">
    <location>
        <begin position="20"/>
        <end position="311"/>
    </location>
</feature>
<dbReference type="Gene3D" id="2.40.128.90">
    <property type="entry name" value="OMPT-like"/>
    <property type="match status" value="1"/>
</dbReference>
<gene>
    <name evidence="2" type="ORF">AAEY27_12430</name>
</gene>
<dbReference type="RefSeq" id="WP_342320865.1">
    <property type="nucleotide sequence ID" value="NZ_CP151800.1"/>
</dbReference>
<keyword evidence="2" id="KW-0645">Protease</keyword>
<accession>A0ABZ3B144</accession>
<evidence type="ECO:0000313" key="3">
    <source>
        <dbReference type="Proteomes" id="UP001466893"/>
    </source>
</evidence>
<sequence>MKKGTITIVALSLPLIFSAAVKSEESADWEQVSAGINLGTLGGLIRERAYDSDPGGRKLSQLDWQYRNAAIVQGSLEWDAISWLSLGASGWTTLARKGGLSDNYDWLLDSQKTWTHHSTHPNTRLTFANQWDLHLMGWIVNEPTWRLGLLAGYQQGRFSFNAHGGSFNYGNGACTGVFPDIKIGGYKQQYDVPYIGLTGLYRYQNFEVGSSFKYSGWARAEATDVHYLHGLIFTDKTRNQDFFALSANLGYYLTKNMKVYLEGTWNRTTNKKANTTVTFDDNGTPGRVSFKDGAGIESYSFLTTAGLKYSF</sequence>
<dbReference type="SUPFAM" id="SSF69917">
    <property type="entry name" value="OMPT-like"/>
    <property type="match status" value="1"/>
</dbReference>
<dbReference type="PRINTS" id="PR00482">
    <property type="entry name" value="OMPTIN"/>
</dbReference>
<keyword evidence="2" id="KW-0378">Hydrolase</keyword>
<reference evidence="2 3" key="1">
    <citation type="submission" date="2024-04" db="EMBL/GenBank/DDBJ databases">
        <title>Kosakonia calanthae sp. nov., a halophilic bacterium isolated from leaves of Calanthe tiplacata.</title>
        <authorList>
            <person name="Wu P."/>
        </authorList>
    </citation>
    <scope>NUCLEOTIDE SEQUENCE [LARGE SCALE GENOMIC DNA]</scope>
    <source>
        <strain evidence="2 3">BYX6</strain>
    </source>
</reference>
<dbReference type="GO" id="GO:0008233">
    <property type="term" value="F:peptidase activity"/>
    <property type="evidence" value="ECO:0007669"/>
    <property type="project" value="UniProtKB-KW"/>
</dbReference>
<dbReference type="Proteomes" id="UP001466893">
    <property type="component" value="Chromosome"/>
</dbReference>
<proteinExistence type="predicted"/>
<dbReference type="PIRSF" id="PIRSF001522">
    <property type="entry name" value="Peptidase_A26"/>
    <property type="match status" value="1"/>
</dbReference>
<evidence type="ECO:0000256" key="1">
    <source>
        <dbReference type="SAM" id="SignalP"/>
    </source>
</evidence>
<dbReference type="EMBL" id="CP151800">
    <property type="protein sequence ID" value="WZV96497.1"/>
    <property type="molecule type" value="Genomic_DNA"/>
</dbReference>
<organism evidence="2 3">
    <name type="scientific">Kosakonia calanthes</name>
    <dbReference type="NCBI Taxonomy" id="3139408"/>
    <lineage>
        <taxon>Bacteria</taxon>
        <taxon>Pseudomonadati</taxon>
        <taxon>Pseudomonadota</taxon>
        <taxon>Gammaproteobacteria</taxon>
        <taxon>Enterobacterales</taxon>
        <taxon>Enterobacteriaceae</taxon>
        <taxon>Kosakonia</taxon>
    </lineage>
</organism>